<gene>
    <name evidence="2" type="ORF">POL67_47510</name>
</gene>
<evidence type="ECO:0000313" key="3">
    <source>
        <dbReference type="Proteomes" id="UP001221411"/>
    </source>
</evidence>
<reference evidence="2 3" key="1">
    <citation type="submission" date="2022-11" db="EMBL/GenBank/DDBJ databases">
        <title>Minimal conservation of predation-associated metabolite biosynthetic gene clusters underscores biosynthetic potential of Myxococcota including descriptions for ten novel species: Archangium lansinium sp. nov., Myxococcus landrumus sp. nov., Nannocystis bai.</title>
        <authorList>
            <person name="Ahearne A."/>
            <person name="Stevens C."/>
            <person name="Dowd S."/>
        </authorList>
    </citation>
    <scope>NUCLEOTIDE SEQUENCE [LARGE SCALE GENOMIC DNA]</scope>
    <source>
        <strain evidence="2 3">RJM3</strain>
    </source>
</reference>
<comment type="caution">
    <text evidence="2">The sequence shown here is derived from an EMBL/GenBank/DDBJ whole genome shotgun (WGS) entry which is preliminary data.</text>
</comment>
<dbReference type="RefSeq" id="WP_271928491.1">
    <property type="nucleotide sequence ID" value="NZ_JAQNDO010000001.1"/>
</dbReference>
<dbReference type="Proteomes" id="UP001221411">
    <property type="component" value="Unassembled WGS sequence"/>
</dbReference>
<protein>
    <submittedName>
        <fullName evidence="2">Uncharacterized protein</fullName>
    </submittedName>
</protein>
<accession>A0ABT5F665</accession>
<dbReference type="EMBL" id="JAQNDO010000001">
    <property type="protein sequence ID" value="MDC0749069.1"/>
    <property type="molecule type" value="Genomic_DNA"/>
</dbReference>
<sequence length="169" mass="17988">MNSSPRNKTVVAGENTAAKERSEAAAAPESLDELYREARAVASAYSPPEAARYPEEAVTDTNKITAIENLPDAIDDHVGTAWANDLLGGEFGKLAPQAIQDGEPVTANKALGNANQARAAAYGPAYEKYLSFKHVVREVHRPASRSISGFTCARAPVRSEEAASPYEEG</sequence>
<proteinExistence type="predicted"/>
<evidence type="ECO:0000313" key="2">
    <source>
        <dbReference type="EMBL" id="MDC0749069.1"/>
    </source>
</evidence>
<name>A0ABT5F665_9BACT</name>
<feature type="region of interest" description="Disordered" evidence="1">
    <location>
        <begin position="1"/>
        <end position="29"/>
    </location>
</feature>
<organism evidence="2 3">
    <name type="scientific">Polyangium mundeleinium</name>
    <dbReference type="NCBI Taxonomy" id="2995306"/>
    <lineage>
        <taxon>Bacteria</taxon>
        <taxon>Pseudomonadati</taxon>
        <taxon>Myxococcota</taxon>
        <taxon>Polyangia</taxon>
        <taxon>Polyangiales</taxon>
        <taxon>Polyangiaceae</taxon>
        <taxon>Polyangium</taxon>
    </lineage>
</organism>
<keyword evidence="3" id="KW-1185">Reference proteome</keyword>
<evidence type="ECO:0000256" key="1">
    <source>
        <dbReference type="SAM" id="MobiDB-lite"/>
    </source>
</evidence>